<evidence type="ECO:0000313" key="1">
    <source>
        <dbReference type="EMBL" id="KPU45297.1"/>
    </source>
</evidence>
<reference evidence="1 2" key="1">
    <citation type="submission" date="2015-09" db="EMBL/GenBank/DDBJ databases">
        <title>Genome sequence of Oxobacter pfennigii DSM 3222.</title>
        <authorList>
            <person name="Poehlein A."/>
            <person name="Bengelsdorf F.R."/>
            <person name="Schiel-Bengelsdorf B."/>
            <person name="Duerre P."/>
            <person name="Daniel R."/>
        </authorList>
    </citation>
    <scope>NUCLEOTIDE SEQUENCE [LARGE SCALE GENOMIC DNA]</scope>
    <source>
        <strain evidence="1 2">DSM 3222</strain>
    </source>
</reference>
<comment type="caution">
    <text evidence="1">The sequence shown here is derived from an EMBL/GenBank/DDBJ whole genome shotgun (WGS) entry which is preliminary data.</text>
</comment>
<dbReference type="PROSITE" id="PS51257">
    <property type="entry name" value="PROKAR_LIPOPROTEIN"/>
    <property type="match status" value="1"/>
</dbReference>
<sequence length="257" mass="28240">MRKKFYFFMLIALMSIILSSCSIISKKPLISEPVVAKLIDSQTSKPIEASKVFLQSDAAVYFTVKTTDLPKDTVIKVTWKHLDGGTEIPSQLTANGSGYEVFTLKKSGELFPSGQYEVTAIADINGSLMELKEQFQIVAEVKATHLLNPVTAKAVDSNDKLNPLDVTSRFSQSDPVVYFVIQSKDLPADTKVSCQWVYTTTGDSLSHELITDGSRNIAFSLKPENAQKLPAGKYIVKASIITDAGTEMVSKEFEIVE</sequence>
<gene>
    <name evidence="1" type="ORF">OXPF_11900</name>
</gene>
<organism evidence="1 2">
    <name type="scientific">Oxobacter pfennigii</name>
    <dbReference type="NCBI Taxonomy" id="36849"/>
    <lineage>
        <taxon>Bacteria</taxon>
        <taxon>Bacillati</taxon>
        <taxon>Bacillota</taxon>
        <taxon>Clostridia</taxon>
        <taxon>Eubacteriales</taxon>
        <taxon>Clostridiaceae</taxon>
        <taxon>Oxobacter</taxon>
    </lineage>
</organism>
<dbReference type="EMBL" id="LKET01000026">
    <property type="protein sequence ID" value="KPU45297.1"/>
    <property type="molecule type" value="Genomic_DNA"/>
</dbReference>
<dbReference type="AlphaFoldDB" id="A0A0P8WBJ4"/>
<dbReference type="RefSeq" id="WP_054874284.1">
    <property type="nucleotide sequence ID" value="NZ_LKET01000026.1"/>
</dbReference>
<proteinExistence type="predicted"/>
<name>A0A0P8WBJ4_9CLOT</name>
<evidence type="ECO:0000313" key="2">
    <source>
        <dbReference type="Proteomes" id="UP000050326"/>
    </source>
</evidence>
<dbReference type="Proteomes" id="UP000050326">
    <property type="component" value="Unassembled WGS sequence"/>
</dbReference>
<accession>A0A0P8WBJ4</accession>
<keyword evidence="2" id="KW-1185">Reference proteome</keyword>
<protein>
    <submittedName>
        <fullName evidence="1">Uncharacterized protein</fullName>
    </submittedName>
</protein>